<proteinExistence type="inferred from homology"/>
<keyword evidence="5" id="KW-1185">Reference proteome</keyword>
<gene>
    <name evidence="4" type="ORF">OSB04_010669</name>
</gene>
<dbReference type="Pfam" id="PF23571">
    <property type="entry name" value="GH3_M"/>
    <property type="match status" value="1"/>
</dbReference>
<feature type="domain" description="GH3 middle" evidence="3">
    <location>
        <begin position="349"/>
        <end position="433"/>
    </location>
</feature>
<evidence type="ECO:0000256" key="1">
    <source>
        <dbReference type="ARBA" id="ARBA00008068"/>
    </source>
</evidence>
<keyword evidence="2" id="KW-0436">Ligase</keyword>
<name>A0AA38WKV4_9ASTR</name>
<evidence type="ECO:0000256" key="2">
    <source>
        <dbReference type="ARBA" id="ARBA00022598"/>
    </source>
</evidence>
<dbReference type="PANTHER" id="PTHR31901:SF5">
    <property type="entry name" value="JASMONOYL--L-AMINO ACID SYNTHETASE JAR1"/>
    <property type="match status" value="1"/>
</dbReference>
<comment type="caution">
    <text evidence="4">The sequence shown here is derived from an EMBL/GenBank/DDBJ whole genome shotgun (WGS) entry which is preliminary data.</text>
</comment>
<dbReference type="Pfam" id="PF03321">
    <property type="entry name" value="GH3"/>
    <property type="match status" value="1"/>
</dbReference>
<dbReference type="EMBL" id="JARYMX010000003">
    <property type="protein sequence ID" value="KAJ9556055.1"/>
    <property type="molecule type" value="Genomic_DNA"/>
</dbReference>
<dbReference type="AlphaFoldDB" id="A0AA38WKV4"/>
<comment type="similarity">
    <text evidence="1">Belongs to the IAA-amido conjugating enzyme family.</text>
</comment>
<dbReference type="PANTHER" id="PTHR31901">
    <property type="entry name" value="GH3 DOMAIN-CONTAINING PROTEIN"/>
    <property type="match status" value="1"/>
</dbReference>
<sequence length="469" mass="52452">MEKIFDGEQVIEEFEALTKDAKRVQTETLKKILEENCEAEYLKKWGVDGNTNPEAYSSFVPLVTHKDLEPYIQKIADGASYPVLTGIPITTLTLSSGTTQGKRKFVPFNDKLMETTMQVLRTSFAFRNSQIQGILIENGKSLSLIYGLKPIKTNGGLMATNATTYVYSSEQYKKMMKVIQTPSCSPDEVFFGPDFQQSLYCHLLCGLIFHEEIQVIFSSFAHHIVQSFRTFEAIWEELCTDLRTGVLSTRITDPSVRSAMSKILKPNPDLADKIHKKCSSLTEWYGIIPEIFPNIKYVYGIMTGSMEPYLKKLRHYAGGIWLQSADYGASEGWIGVNVNPLLPPELATFTVLPNIGYYEFLPLSQNTDPNSDPDLNNLASVKPISVGLTDVKVGEEYEVVVTNGAGLYRYQLGDVVKVTGFHNSTPELKFVCRRNLMPSINIDKNSERDLQLSVEAAAKLLAAEKTRAG</sequence>
<evidence type="ECO:0000313" key="4">
    <source>
        <dbReference type="EMBL" id="KAJ9556055.1"/>
    </source>
</evidence>
<dbReference type="GO" id="GO:0005737">
    <property type="term" value="C:cytoplasm"/>
    <property type="evidence" value="ECO:0007669"/>
    <property type="project" value="TreeGrafter"/>
</dbReference>
<dbReference type="Proteomes" id="UP001172457">
    <property type="component" value="Chromosome 3"/>
</dbReference>
<evidence type="ECO:0000259" key="3">
    <source>
        <dbReference type="Pfam" id="PF23571"/>
    </source>
</evidence>
<evidence type="ECO:0000313" key="5">
    <source>
        <dbReference type="Proteomes" id="UP001172457"/>
    </source>
</evidence>
<dbReference type="InterPro" id="IPR004993">
    <property type="entry name" value="GH3"/>
</dbReference>
<dbReference type="InterPro" id="IPR055377">
    <property type="entry name" value="GH3_M"/>
</dbReference>
<organism evidence="4 5">
    <name type="scientific">Centaurea solstitialis</name>
    <name type="common">yellow star-thistle</name>
    <dbReference type="NCBI Taxonomy" id="347529"/>
    <lineage>
        <taxon>Eukaryota</taxon>
        <taxon>Viridiplantae</taxon>
        <taxon>Streptophyta</taxon>
        <taxon>Embryophyta</taxon>
        <taxon>Tracheophyta</taxon>
        <taxon>Spermatophyta</taxon>
        <taxon>Magnoliopsida</taxon>
        <taxon>eudicotyledons</taxon>
        <taxon>Gunneridae</taxon>
        <taxon>Pentapetalae</taxon>
        <taxon>asterids</taxon>
        <taxon>campanulids</taxon>
        <taxon>Asterales</taxon>
        <taxon>Asteraceae</taxon>
        <taxon>Carduoideae</taxon>
        <taxon>Cardueae</taxon>
        <taxon>Centaureinae</taxon>
        <taxon>Centaurea</taxon>
    </lineage>
</organism>
<protein>
    <recommendedName>
        <fullName evidence="3">GH3 middle domain-containing protein</fullName>
    </recommendedName>
</protein>
<reference evidence="4" key="1">
    <citation type="submission" date="2023-03" db="EMBL/GenBank/DDBJ databases">
        <title>Chromosome-scale reference genome and RAD-based genetic map of yellow starthistle (Centaurea solstitialis) reveal putative structural variation and QTLs associated with invader traits.</title>
        <authorList>
            <person name="Reatini B."/>
            <person name="Cang F.A."/>
            <person name="Jiang Q."/>
            <person name="Mckibben M.T.W."/>
            <person name="Barker M.S."/>
            <person name="Rieseberg L.H."/>
            <person name="Dlugosch K.M."/>
        </authorList>
    </citation>
    <scope>NUCLEOTIDE SEQUENCE</scope>
    <source>
        <strain evidence="4">CAN-66</strain>
        <tissue evidence="4">Leaf</tissue>
    </source>
</reference>
<dbReference type="GO" id="GO:0016881">
    <property type="term" value="F:acid-amino acid ligase activity"/>
    <property type="evidence" value="ECO:0007669"/>
    <property type="project" value="TreeGrafter"/>
</dbReference>
<accession>A0AA38WKV4</accession>